<evidence type="ECO:0000313" key="2">
    <source>
        <dbReference type="EnsemblPlants" id="Bo3g054900.1"/>
    </source>
</evidence>
<dbReference type="PANTHER" id="PTHR47150">
    <property type="entry name" value="OS12G0169200 PROTEIN"/>
    <property type="match status" value="1"/>
</dbReference>
<reference evidence="2" key="2">
    <citation type="submission" date="2015-03" db="UniProtKB">
        <authorList>
            <consortium name="EnsemblPlants"/>
        </authorList>
    </citation>
    <scope>IDENTIFICATION</scope>
</reference>
<dbReference type="PANTHER" id="PTHR47150:SF5">
    <property type="entry name" value="OS07G0546750 PROTEIN"/>
    <property type="match status" value="1"/>
</dbReference>
<name>A0A0D3B974_BRAOL</name>
<dbReference type="HOGENOM" id="CLU_788347_0_0_1"/>
<dbReference type="STRING" id="109376.A0A0D3B974"/>
<dbReference type="AlphaFoldDB" id="A0A0D3B974"/>
<sequence length="352" mass="40144">MKKQREGLQSQVNGTCHLGETERKTREREQNKSTPFSLLSSLFSLVSLPCDICISRDRTRVPVVTTANRPLKVYLSRPLYPYDGDTNDLSSLFSVSALSLSRGDLLSDTELSRSHTESRSDIPNPPLTYRIETKAVNLCQHRSLPRFEPTADSTHLSAYSIVNEVSLTPLSAFFDLIAVASYDLWIWHAFFGAPGTMNDLNILDRSPVFDDIINGIAPEVNYNVNGRDLPQGEKDSLFAKRQESARKDVERAFGVMQARFAVIKNPSKLWSKSKIAKIMRACIILHNMIVEDEERTDTRDETFHDQDISFCVKMLTELFDALDRRATVRDRPVHRQLKHDLIEHLWDKFGDE</sequence>
<dbReference type="Gramene" id="Bo3g054900.1">
    <property type="protein sequence ID" value="Bo3g054900.1"/>
    <property type="gene ID" value="Bo3g054900"/>
</dbReference>
<dbReference type="InterPro" id="IPR006912">
    <property type="entry name" value="Harbinger_derived_prot"/>
</dbReference>
<protein>
    <recommendedName>
        <fullName evidence="4">DDE Tnp4 domain-containing protein</fullName>
    </recommendedName>
</protein>
<dbReference type="EnsemblPlants" id="Bo3g054900.1">
    <property type="protein sequence ID" value="Bo3g054900.1"/>
    <property type="gene ID" value="Bo3g054900"/>
</dbReference>
<proteinExistence type="predicted"/>
<organism evidence="2 3">
    <name type="scientific">Brassica oleracea var. oleracea</name>
    <dbReference type="NCBI Taxonomy" id="109376"/>
    <lineage>
        <taxon>Eukaryota</taxon>
        <taxon>Viridiplantae</taxon>
        <taxon>Streptophyta</taxon>
        <taxon>Embryophyta</taxon>
        <taxon>Tracheophyta</taxon>
        <taxon>Spermatophyta</taxon>
        <taxon>Magnoliopsida</taxon>
        <taxon>eudicotyledons</taxon>
        <taxon>Gunneridae</taxon>
        <taxon>Pentapetalae</taxon>
        <taxon>rosids</taxon>
        <taxon>malvids</taxon>
        <taxon>Brassicales</taxon>
        <taxon>Brassicaceae</taxon>
        <taxon>Brassiceae</taxon>
        <taxon>Brassica</taxon>
    </lineage>
</organism>
<evidence type="ECO:0000313" key="3">
    <source>
        <dbReference type="Proteomes" id="UP000032141"/>
    </source>
</evidence>
<evidence type="ECO:0000256" key="1">
    <source>
        <dbReference type="SAM" id="MobiDB-lite"/>
    </source>
</evidence>
<accession>A0A0D3B974</accession>
<evidence type="ECO:0008006" key="4">
    <source>
        <dbReference type="Google" id="ProtNLM"/>
    </source>
</evidence>
<reference evidence="2 3" key="1">
    <citation type="journal article" date="2014" name="Genome Biol.">
        <title>Transcriptome and methylome profiling reveals relics of genome dominance in the mesopolyploid Brassica oleracea.</title>
        <authorList>
            <person name="Parkin I.A."/>
            <person name="Koh C."/>
            <person name="Tang H."/>
            <person name="Robinson S.J."/>
            <person name="Kagale S."/>
            <person name="Clarke W.E."/>
            <person name="Town C.D."/>
            <person name="Nixon J."/>
            <person name="Krishnakumar V."/>
            <person name="Bidwell S.L."/>
            <person name="Denoeud F."/>
            <person name="Belcram H."/>
            <person name="Links M.G."/>
            <person name="Just J."/>
            <person name="Clarke C."/>
            <person name="Bender T."/>
            <person name="Huebert T."/>
            <person name="Mason A.S."/>
            <person name="Pires J.C."/>
            <person name="Barker G."/>
            <person name="Moore J."/>
            <person name="Walley P.G."/>
            <person name="Manoli S."/>
            <person name="Batley J."/>
            <person name="Edwards D."/>
            <person name="Nelson M.N."/>
            <person name="Wang X."/>
            <person name="Paterson A.H."/>
            <person name="King G."/>
            <person name="Bancroft I."/>
            <person name="Chalhoub B."/>
            <person name="Sharpe A.G."/>
        </authorList>
    </citation>
    <scope>NUCLEOTIDE SEQUENCE</scope>
    <source>
        <strain evidence="2 3">cv. TO1000</strain>
    </source>
</reference>
<keyword evidence="3" id="KW-1185">Reference proteome</keyword>
<dbReference type="Proteomes" id="UP000032141">
    <property type="component" value="Chromosome C3"/>
</dbReference>
<feature type="region of interest" description="Disordered" evidence="1">
    <location>
        <begin position="1"/>
        <end position="32"/>
    </location>
</feature>
<dbReference type="Pfam" id="PF04827">
    <property type="entry name" value="Plant_tran"/>
    <property type="match status" value="2"/>
</dbReference>
<feature type="compositionally biased region" description="Basic and acidic residues" evidence="1">
    <location>
        <begin position="19"/>
        <end position="31"/>
    </location>
</feature>